<evidence type="ECO:0000256" key="1">
    <source>
        <dbReference type="ARBA" id="ARBA00004651"/>
    </source>
</evidence>
<sequence length="158" mass="17093">MINVGFTDILLGALAVLMLTAAVTDLRRRKIPNWLVLTIGVMAPLFWWSLQLPIYPDVALRAGTGLLVFLALFGLFCVGGMGGGDVKLATAIALWFPPQVTLLFLLVMSLAGAVVSTAAWVHHSKIMRRQGRTVVPYGVAIAFAGLLILAQRYLNQFA</sequence>
<gene>
    <name evidence="8" type="ORF">G7077_01075</name>
</gene>
<dbReference type="KEGG" id="spii:G7077_01075"/>
<dbReference type="RefSeq" id="WP_166410110.1">
    <property type="nucleotide sequence ID" value="NZ_CP049869.1"/>
</dbReference>
<keyword evidence="2" id="KW-1003">Cell membrane</keyword>
<evidence type="ECO:0000256" key="3">
    <source>
        <dbReference type="ARBA" id="ARBA00022692"/>
    </source>
</evidence>
<dbReference type="InterPro" id="IPR052218">
    <property type="entry name" value="Preflagellin_Peptidase"/>
</dbReference>
<dbReference type="InterPro" id="IPR000045">
    <property type="entry name" value="Prepilin_IV_endopep_pep"/>
</dbReference>
<name>A0A6G7YLU5_9SPHN</name>
<feature type="transmembrane region" description="Helical" evidence="6">
    <location>
        <begin position="134"/>
        <end position="154"/>
    </location>
</feature>
<evidence type="ECO:0000259" key="7">
    <source>
        <dbReference type="Pfam" id="PF01478"/>
    </source>
</evidence>
<organism evidence="8 9">
    <name type="scientific">Sphingomonas piscis</name>
    <dbReference type="NCBI Taxonomy" id="2714943"/>
    <lineage>
        <taxon>Bacteria</taxon>
        <taxon>Pseudomonadati</taxon>
        <taxon>Pseudomonadota</taxon>
        <taxon>Alphaproteobacteria</taxon>
        <taxon>Sphingomonadales</taxon>
        <taxon>Sphingomonadaceae</taxon>
        <taxon>Sphingomonas</taxon>
    </lineage>
</organism>
<dbReference type="GO" id="GO:0005886">
    <property type="term" value="C:plasma membrane"/>
    <property type="evidence" value="ECO:0007669"/>
    <property type="project" value="UniProtKB-SubCell"/>
</dbReference>
<accession>A0A6G7YLU5</accession>
<evidence type="ECO:0000313" key="9">
    <source>
        <dbReference type="Proteomes" id="UP000503222"/>
    </source>
</evidence>
<proteinExistence type="predicted"/>
<feature type="domain" description="Prepilin type IV endopeptidase peptidase" evidence="7">
    <location>
        <begin position="14"/>
        <end position="115"/>
    </location>
</feature>
<protein>
    <submittedName>
        <fullName evidence="8">Peptidase</fullName>
    </submittedName>
</protein>
<evidence type="ECO:0000256" key="6">
    <source>
        <dbReference type="SAM" id="Phobius"/>
    </source>
</evidence>
<keyword evidence="9" id="KW-1185">Reference proteome</keyword>
<feature type="transmembrane region" description="Helical" evidence="6">
    <location>
        <begin position="31"/>
        <end position="50"/>
    </location>
</feature>
<keyword evidence="4 6" id="KW-1133">Transmembrane helix</keyword>
<evidence type="ECO:0000313" key="8">
    <source>
        <dbReference type="EMBL" id="QIK77714.1"/>
    </source>
</evidence>
<dbReference type="EMBL" id="CP049869">
    <property type="protein sequence ID" value="QIK77714.1"/>
    <property type="molecule type" value="Genomic_DNA"/>
</dbReference>
<keyword evidence="3 6" id="KW-0812">Transmembrane</keyword>
<dbReference type="Proteomes" id="UP000503222">
    <property type="component" value="Chromosome"/>
</dbReference>
<reference evidence="8 9" key="1">
    <citation type="submission" date="2020-03" db="EMBL/GenBank/DDBJ databases">
        <title>Sphingomonas sp. nov., isolated from fish.</title>
        <authorList>
            <person name="Hyun D.-W."/>
            <person name="Bae J.-W."/>
        </authorList>
    </citation>
    <scope>NUCLEOTIDE SEQUENCE [LARGE SCALE GENOMIC DNA]</scope>
    <source>
        <strain evidence="8 9">HDW15B</strain>
    </source>
</reference>
<dbReference type="Gene3D" id="1.20.120.1220">
    <property type="match status" value="1"/>
</dbReference>
<dbReference type="AlphaFoldDB" id="A0A6G7YLU5"/>
<evidence type="ECO:0000256" key="4">
    <source>
        <dbReference type="ARBA" id="ARBA00022989"/>
    </source>
</evidence>
<evidence type="ECO:0000256" key="2">
    <source>
        <dbReference type="ARBA" id="ARBA00022475"/>
    </source>
</evidence>
<feature type="transmembrane region" description="Helical" evidence="6">
    <location>
        <begin position="102"/>
        <end position="122"/>
    </location>
</feature>
<feature type="transmembrane region" description="Helical" evidence="6">
    <location>
        <begin position="62"/>
        <end position="82"/>
    </location>
</feature>
<evidence type="ECO:0000256" key="5">
    <source>
        <dbReference type="ARBA" id="ARBA00023136"/>
    </source>
</evidence>
<dbReference type="PANTHER" id="PTHR36506">
    <property type="entry name" value="PREFLAGELLIN PEPTIDASE"/>
    <property type="match status" value="1"/>
</dbReference>
<keyword evidence="5 6" id="KW-0472">Membrane</keyword>
<dbReference type="PANTHER" id="PTHR36506:SF1">
    <property type="entry name" value="PREFLAGELLIN PEPTIDASE"/>
    <property type="match status" value="1"/>
</dbReference>
<comment type="subcellular location">
    <subcellularLocation>
        <location evidence="1">Cell membrane</location>
        <topology evidence="1">Multi-pass membrane protein</topology>
    </subcellularLocation>
</comment>
<dbReference type="GO" id="GO:0004190">
    <property type="term" value="F:aspartic-type endopeptidase activity"/>
    <property type="evidence" value="ECO:0007669"/>
    <property type="project" value="InterPro"/>
</dbReference>
<dbReference type="Pfam" id="PF01478">
    <property type="entry name" value="Peptidase_A24"/>
    <property type="match status" value="1"/>
</dbReference>